<dbReference type="EMBL" id="BMRG01000004">
    <property type="protein sequence ID" value="GGP52048.1"/>
    <property type="molecule type" value="Genomic_DNA"/>
</dbReference>
<reference evidence="5" key="2">
    <citation type="submission" date="2020-09" db="EMBL/GenBank/DDBJ databases">
        <authorList>
            <person name="Sun Q."/>
            <person name="Ohkuma M."/>
        </authorList>
    </citation>
    <scope>NUCLEOTIDE SEQUENCE</scope>
    <source>
        <strain evidence="5">JCM 3313</strain>
    </source>
</reference>
<evidence type="ECO:0000259" key="4">
    <source>
        <dbReference type="Pfam" id="PF00582"/>
    </source>
</evidence>
<evidence type="ECO:0000313" key="5">
    <source>
        <dbReference type="EMBL" id="GGP52048.1"/>
    </source>
</evidence>
<dbReference type="Gene3D" id="3.40.50.620">
    <property type="entry name" value="HUPs"/>
    <property type="match status" value="2"/>
</dbReference>
<dbReference type="InterPro" id="IPR006016">
    <property type="entry name" value="UspA"/>
</dbReference>
<feature type="domain" description="UspA" evidence="4">
    <location>
        <begin position="1"/>
        <end position="135"/>
    </location>
</feature>
<accession>A0A918EDM2</accession>
<dbReference type="RefSeq" id="WP_189223417.1">
    <property type="nucleotide sequence ID" value="NZ_BMRG01000004.1"/>
</dbReference>
<evidence type="ECO:0000256" key="3">
    <source>
        <dbReference type="ARBA" id="ARBA00022840"/>
    </source>
</evidence>
<keyword evidence="3" id="KW-0067">ATP-binding</keyword>
<sequence length="273" mass="28396">MTGPIVVGVDGSHAALAAVRWAAVEAARHGVPLRLVHAYDPPTRSYPQIVLVAQDLRRTAEQRGGSLLAESQRAARAAAADVPLTTELVPAGPVEALVRQSRRGRLVVLGSTGPRAGASAVAVTEHAACPVVVVRGLGTEDGPVVVGVDGSPASERAVEFAFEEASLHGVPLTAVIARTGEAEPASRAEERRLLAERLAGWPEKYPDVRVERLVLRDPPVRALLGVARGARLLVVGSRGLGEAVGAPLGSTSRALVHHAPCPLAVVRPSQEAR</sequence>
<dbReference type="AlphaFoldDB" id="A0A918EDM2"/>
<organism evidence="5 6">
    <name type="scientific">Saccharothrix coeruleofusca</name>
    <dbReference type="NCBI Taxonomy" id="33919"/>
    <lineage>
        <taxon>Bacteria</taxon>
        <taxon>Bacillati</taxon>
        <taxon>Actinomycetota</taxon>
        <taxon>Actinomycetes</taxon>
        <taxon>Pseudonocardiales</taxon>
        <taxon>Pseudonocardiaceae</taxon>
        <taxon>Saccharothrix</taxon>
    </lineage>
</organism>
<dbReference type="Proteomes" id="UP000639606">
    <property type="component" value="Unassembled WGS sequence"/>
</dbReference>
<dbReference type="PANTHER" id="PTHR46268">
    <property type="entry name" value="STRESS RESPONSE PROTEIN NHAX"/>
    <property type="match status" value="1"/>
</dbReference>
<dbReference type="SUPFAM" id="SSF52402">
    <property type="entry name" value="Adenine nucleotide alpha hydrolases-like"/>
    <property type="match status" value="2"/>
</dbReference>
<dbReference type="InterPro" id="IPR006015">
    <property type="entry name" value="Universal_stress_UspA"/>
</dbReference>
<comment type="caution">
    <text evidence="5">The sequence shown here is derived from an EMBL/GenBank/DDBJ whole genome shotgun (WGS) entry which is preliminary data.</text>
</comment>
<dbReference type="GO" id="GO:0005524">
    <property type="term" value="F:ATP binding"/>
    <property type="evidence" value="ECO:0007669"/>
    <property type="project" value="UniProtKB-KW"/>
</dbReference>
<dbReference type="InterPro" id="IPR014729">
    <property type="entry name" value="Rossmann-like_a/b/a_fold"/>
</dbReference>
<keyword evidence="6" id="KW-1185">Reference proteome</keyword>
<name>A0A918EDM2_9PSEU</name>
<evidence type="ECO:0000313" key="6">
    <source>
        <dbReference type="Proteomes" id="UP000639606"/>
    </source>
</evidence>
<evidence type="ECO:0000256" key="2">
    <source>
        <dbReference type="ARBA" id="ARBA00022741"/>
    </source>
</evidence>
<protein>
    <submittedName>
        <fullName evidence="5">Universal stress protein</fullName>
    </submittedName>
</protein>
<gene>
    <name evidence="5" type="ORF">GCM10010185_25140</name>
</gene>
<comment type="similarity">
    <text evidence="1">Belongs to the universal stress protein A family.</text>
</comment>
<evidence type="ECO:0000256" key="1">
    <source>
        <dbReference type="ARBA" id="ARBA00008791"/>
    </source>
</evidence>
<dbReference type="PRINTS" id="PR01438">
    <property type="entry name" value="UNVRSLSTRESS"/>
</dbReference>
<reference evidence="5" key="1">
    <citation type="journal article" date="2014" name="Int. J. Syst. Evol. Microbiol.">
        <title>Complete genome sequence of Corynebacterium casei LMG S-19264T (=DSM 44701T), isolated from a smear-ripened cheese.</title>
        <authorList>
            <consortium name="US DOE Joint Genome Institute (JGI-PGF)"/>
            <person name="Walter F."/>
            <person name="Albersmeier A."/>
            <person name="Kalinowski J."/>
            <person name="Ruckert C."/>
        </authorList>
    </citation>
    <scope>NUCLEOTIDE SEQUENCE</scope>
    <source>
        <strain evidence="5">JCM 3313</strain>
    </source>
</reference>
<feature type="domain" description="UspA" evidence="4">
    <location>
        <begin position="143"/>
        <end position="267"/>
    </location>
</feature>
<proteinExistence type="inferred from homology"/>
<dbReference type="PANTHER" id="PTHR46268:SF27">
    <property type="entry name" value="UNIVERSAL STRESS PROTEIN RV2623"/>
    <property type="match status" value="1"/>
</dbReference>
<dbReference type="Pfam" id="PF00582">
    <property type="entry name" value="Usp"/>
    <property type="match status" value="2"/>
</dbReference>
<keyword evidence="2" id="KW-0547">Nucleotide-binding</keyword>